<comment type="caution">
    <text evidence="3">The sequence shown here is derived from an EMBL/GenBank/DDBJ whole genome shotgun (WGS) entry which is preliminary data.</text>
</comment>
<dbReference type="Gene3D" id="3.40.50.720">
    <property type="entry name" value="NAD(P)-binding Rossmann-like Domain"/>
    <property type="match status" value="1"/>
</dbReference>
<name>A0ABV6X2L2_9ACTN</name>
<dbReference type="InterPro" id="IPR003776">
    <property type="entry name" value="YcaO-like_dom"/>
</dbReference>
<dbReference type="NCBIfam" id="TIGR03882">
    <property type="entry name" value="cyclo_dehyd_2"/>
    <property type="match status" value="1"/>
</dbReference>
<dbReference type="RefSeq" id="WP_380553842.1">
    <property type="nucleotide sequence ID" value="NZ_JBHEZY010000005.1"/>
</dbReference>
<dbReference type="PANTHER" id="PTHR37809">
    <property type="entry name" value="RIBOSOMAL PROTEIN S12 METHYLTHIOTRANSFERASE ACCESSORY FACTOR YCAO"/>
    <property type="match status" value="1"/>
</dbReference>
<dbReference type="InterPro" id="IPR022291">
    <property type="entry name" value="Bacteriocin_synth_cyclodeHase"/>
</dbReference>
<dbReference type="EMBL" id="JBHEZY010000005">
    <property type="protein sequence ID" value="MFC1432247.1"/>
    <property type="molecule type" value="Genomic_DNA"/>
</dbReference>
<proteinExistence type="predicted"/>
<feature type="domain" description="YcaO" evidence="2">
    <location>
        <begin position="267"/>
        <end position="659"/>
    </location>
</feature>
<dbReference type="PROSITE" id="PS51664">
    <property type="entry name" value="YCAO"/>
    <property type="match status" value="1"/>
</dbReference>
<dbReference type="Proteomes" id="UP001592530">
    <property type="component" value="Unassembled WGS sequence"/>
</dbReference>
<dbReference type="Gene3D" id="3.30.40.250">
    <property type="match status" value="1"/>
</dbReference>
<dbReference type="Gene3D" id="3.30.1330.230">
    <property type="match status" value="1"/>
</dbReference>
<dbReference type="Pfam" id="PF02624">
    <property type="entry name" value="YcaO"/>
    <property type="match status" value="1"/>
</dbReference>
<evidence type="ECO:0000259" key="2">
    <source>
        <dbReference type="PROSITE" id="PS51664"/>
    </source>
</evidence>
<reference evidence="3 4" key="1">
    <citation type="submission" date="2024-09" db="EMBL/GenBank/DDBJ databases">
        <authorList>
            <person name="Lee S.D."/>
        </authorList>
    </citation>
    <scope>NUCLEOTIDE SEQUENCE [LARGE SCALE GENOMIC DNA]</scope>
    <source>
        <strain evidence="3 4">N1-3</strain>
    </source>
</reference>
<dbReference type="PANTHER" id="PTHR37809:SF1">
    <property type="entry name" value="RIBOSOMAL PROTEIN S12 METHYLTHIOTRANSFERASE ACCESSORY FACTOR YCAO"/>
    <property type="match status" value="1"/>
</dbReference>
<feature type="region of interest" description="Disordered" evidence="1">
    <location>
        <begin position="186"/>
        <end position="220"/>
    </location>
</feature>
<evidence type="ECO:0000313" key="4">
    <source>
        <dbReference type="Proteomes" id="UP001592530"/>
    </source>
</evidence>
<gene>
    <name evidence="3" type="ORF">ACEZDB_16485</name>
</gene>
<protein>
    <submittedName>
        <fullName evidence="3">TOMM leader peptide-binding protein</fullName>
    </submittedName>
</protein>
<sequence length="659" mass="71036">MSGPLLGTAPEPRAADQVLSGALAPADLLALPWTEQQDADLVAVAGGYHARWERQALDLARARGSSLLSVRTNGTQVLLGPLWSPDRSSGCAGCAQARSADRDATGHGRLPSRPPFAPVPEPAAALPHAPRAAGPFLSPVVHRLLADLLHGDQLQLAPGELLAMGPDGSLRRHRVLPSFRCELCGSGPDLRPGRPTDPPPPRELLPRPTRAALADRGEPPFGLDPARMRAALADPLFGPVLRIQRDGTAGMAMTEINLLGALFAGHGRGATFRHAEVVGCLEAYERIGGFPHVAPVVFDTSARQLGDRALDLPGLGHYTARQLASPLCRLRPFDDDTPMDWVWGHQLADGRPLLVPADIGFYQYAYQPLSDTPEDARRNRYFHESSSGSALGGSYEEAALHALLELAERDAFLLSWHRGRPLPRIAPSEITDQECLLLVRQIEAKGFDVHLLVATTDLAIPVVWAMALHRNGLMPTNFNSAGSSADPVQAARAALWELSQLVGVGVDWDVEEVRPMVTDPWLVDELLDHHKRYTYPELLPRVRAVLDGPVVTLADAFPGWPGVLTDAAAGDVTRALRFVEGLFRRAGLDRIVVVDQSTPEHTALGLSAVKAVVPGILPMCFGQAQQRLAGLPRLAAALTDARGRPPQDEDFPFEPHPFP</sequence>
<evidence type="ECO:0000313" key="3">
    <source>
        <dbReference type="EMBL" id="MFC1432247.1"/>
    </source>
</evidence>
<organism evidence="3 4">
    <name type="scientific">Streptacidiphilus alkalitolerans</name>
    <dbReference type="NCBI Taxonomy" id="3342712"/>
    <lineage>
        <taxon>Bacteria</taxon>
        <taxon>Bacillati</taxon>
        <taxon>Actinomycetota</taxon>
        <taxon>Actinomycetes</taxon>
        <taxon>Kitasatosporales</taxon>
        <taxon>Streptomycetaceae</taxon>
        <taxon>Streptacidiphilus</taxon>
    </lineage>
</organism>
<accession>A0ABV6X2L2</accession>
<evidence type="ECO:0000256" key="1">
    <source>
        <dbReference type="SAM" id="MobiDB-lite"/>
    </source>
</evidence>